<organism evidence="1 2">
    <name type="scientific">Lentinula aff. lateritia</name>
    <dbReference type="NCBI Taxonomy" id="2804960"/>
    <lineage>
        <taxon>Eukaryota</taxon>
        <taxon>Fungi</taxon>
        <taxon>Dikarya</taxon>
        <taxon>Basidiomycota</taxon>
        <taxon>Agaricomycotina</taxon>
        <taxon>Agaricomycetes</taxon>
        <taxon>Agaricomycetidae</taxon>
        <taxon>Agaricales</taxon>
        <taxon>Marasmiineae</taxon>
        <taxon>Omphalotaceae</taxon>
        <taxon>Lentinula</taxon>
    </lineage>
</organism>
<reference evidence="1" key="1">
    <citation type="submission" date="2022-09" db="EMBL/GenBank/DDBJ databases">
        <title>A Global Phylogenomic Analysis of the Shiitake Genus Lentinula.</title>
        <authorList>
            <consortium name="DOE Joint Genome Institute"/>
            <person name="Sierra-Patev S."/>
            <person name="Min B."/>
            <person name="Naranjo-Ortiz M."/>
            <person name="Looney B."/>
            <person name="Konkel Z."/>
            <person name="Slot J.C."/>
            <person name="Sakamoto Y."/>
            <person name="Steenwyk J.L."/>
            <person name="Rokas A."/>
            <person name="Carro J."/>
            <person name="Camarero S."/>
            <person name="Ferreira P."/>
            <person name="Molpeceres G."/>
            <person name="Ruiz-Duenas F.J."/>
            <person name="Serrano A."/>
            <person name="Henrissat B."/>
            <person name="Drula E."/>
            <person name="Hughes K.W."/>
            <person name="Mata J.L."/>
            <person name="Ishikawa N.K."/>
            <person name="Vargas-Isla R."/>
            <person name="Ushijima S."/>
            <person name="Smith C.A."/>
            <person name="Ahrendt S."/>
            <person name="Andreopoulos W."/>
            <person name="He G."/>
            <person name="Labutti K."/>
            <person name="Lipzen A."/>
            <person name="Ng V."/>
            <person name="Riley R."/>
            <person name="Sandor L."/>
            <person name="Barry K."/>
            <person name="Martinez A.T."/>
            <person name="Xiao Y."/>
            <person name="Gibbons J.G."/>
            <person name="Terashima K."/>
            <person name="Grigoriev I.V."/>
            <person name="Hibbett D.S."/>
        </authorList>
    </citation>
    <scope>NUCLEOTIDE SEQUENCE</scope>
    <source>
        <strain evidence="1">TMI1499</strain>
    </source>
</reference>
<gene>
    <name evidence="1" type="ORF">F5876DRAFT_44165</name>
</gene>
<comment type="caution">
    <text evidence="1">The sequence shown here is derived from an EMBL/GenBank/DDBJ whole genome shotgun (WGS) entry which is preliminary data.</text>
</comment>
<dbReference type="EMBL" id="MU795167">
    <property type="protein sequence ID" value="KAJ3809297.1"/>
    <property type="molecule type" value="Genomic_DNA"/>
</dbReference>
<evidence type="ECO:0000313" key="2">
    <source>
        <dbReference type="Proteomes" id="UP001163835"/>
    </source>
</evidence>
<evidence type="ECO:0000313" key="1">
    <source>
        <dbReference type="EMBL" id="KAJ3809297.1"/>
    </source>
</evidence>
<name>A0ACC1TX03_9AGAR</name>
<feature type="non-terminal residue" evidence="1">
    <location>
        <position position="1"/>
    </location>
</feature>
<protein>
    <submittedName>
        <fullName evidence="1">Uncharacterized protein</fullName>
    </submittedName>
</protein>
<proteinExistence type="predicted"/>
<keyword evidence="2" id="KW-1185">Reference proteome</keyword>
<sequence length="258" mass="29167">PYPDPPFELPPPAGLTLHVSLGKLLSEGRTGMIFECECTIPHGNKMGYKIPPVVIKIARQFHTKDISREATAYESMTCLQGSAIPRCYGFFQARFVFSFESHISVDTDILCRNRLFDYFDFGPMSILIIEKLGGLLELGEPLPNGAEYVFGVYLTLNIFDPFNIRSDLTDACSDLAHLRIHHGDLRWENILSVLVPNEGGLPGVPSPFTGKVYGWRLVDFDLATRTARDFPRAHSYYYNHLRRVLRCIPMGIAVQPWE</sequence>
<accession>A0ACC1TX03</accession>
<dbReference type="Proteomes" id="UP001163835">
    <property type="component" value="Unassembled WGS sequence"/>
</dbReference>